<dbReference type="SUPFAM" id="SSF55729">
    <property type="entry name" value="Acyl-CoA N-acyltransferases (Nat)"/>
    <property type="match status" value="1"/>
</dbReference>
<dbReference type="CDD" id="cd04301">
    <property type="entry name" value="NAT_SF"/>
    <property type="match status" value="1"/>
</dbReference>
<evidence type="ECO:0000313" key="4">
    <source>
        <dbReference type="EMBL" id="MCH8617191.1"/>
    </source>
</evidence>
<evidence type="ECO:0000313" key="5">
    <source>
        <dbReference type="Proteomes" id="UP001203058"/>
    </source>
</evidence>
<dbReference type="Proteomes" id="UP001203058">
    <property type="component" value="Unassembled WGS sequence"/>
</dbReference>
<evidence type="ECO:0000256" key="1">
    <source>
        <dbReference type="ARBA" id="ARBA00022679"/>
    </source>
</evidence>
<dbReference type="InterPro" id="IPR000182">
    <property type="entry name" value="GNAT_dom"/>
</dbReference>
<evidence type="ECO:0000256" key="2">
    <source>
        <dbReference type="ARBA" id="ARBA00023315"/>
    </source>
</evidence>
<comment type="caution">
    <text evidence="4">The sequence shown here is derived from an EMBL/GenBank/DDBJ whole genome shotgun (WGS) entry which is preliminary data.</text>
</comment>
<organism evidence="4 5">
    <name type="scientific">Sphingomonas telluris</name>
    <dbReference type="NCBI Taxonomy" id="2907998"/>
    <lineage>
        <taxon>Bacteria</taxon>
        <taxon>Pseudomonadati</taxon>
        <taxon>Pseudomonadota</taxon>
        <taxon>Alphaproteobacteria</taxon>
        <taxon>Sphingomonadales</taxon>
        <taxon>Sphingomonadaceae</taxon>
        <taxon>Sphingomonas</taxon>
    </lineage>
</organism>
<keyword evidence="5" id="KW-1185">Reference proteome</keyword>
<dbReference type="PANTHER" id="PTHR43877">
    <property type="entry name" value="AMINOALKYLPHOSPHONATE N-ACETYLTRANSFERASE-RELATED-RELATED"/>
    <property type="match status" value="1"/>
</dbReference>
<feature type="domain" description="N-acetyltransferase" evidence="3">
    <location>
        <begin position="3"/>
        <end position="169"/>
    </location>
</feature>
<dbReference type="EMBL" id="JAKZHW010000002">
    <property type="protein sequence ID" value="MCH8617191.1"/>
    <property type="molecule type" value="Genomic_DNA"/>
</dbReference>
<proteinExistence type="predicted"/>
<protein>
    <submittedName>
        <fullName evidence="4">GNAT family N-acetyltransferase</fullName>
    </submittedName>
</protein>
<reference evidence="4 5" key="1">
    <citation type="submission" date="2022-03" db="EMBL/GenBank/DDBJ databases">
        <authorList>
            <person name="Jo J.-H."/>
            <person name="Im W.-T."/>
        </authorList>
    </citation>
    <scope>NUCLEOTIDE SEQUENCE [LARGE SCALE GENOMIC DNA]</scope>
    <source>
        <strain evidence="4 5">SM33</strain>
    </source>
</reference>
<keyword evidence="1" id="KW-0808">Transferase</keyword>
<dbReference type="InterPro" id="IPR016181">
    <property type="entry name" value="Acyl_CoA_acyltransferase"/>
</dbReference>
<dbReference type="PROSITE" id="PS51186">
    <property type="entry name" value="GNAT"/>
    <property type="match status" value="1"/>
</dbReference>
<dbReference type="Pfam" id="PF00583">
    <property type="entry name" value="Acetyltransf_1"/>
    <property type="match status" value="1"/>
</dbReference>
<sequence length="169" mass="19642">MSFSYRAGSRRDAETVDRLFRTSFMATFAHLYRPEDLDAFLSKFTPQAWEAELADDRFAFQLAEADGEPVGFVKLGPAELPVERNGPAIELRQFYLLHEWRGAGVAHALMKWTMEEARVRGAREVYLTVYTDNHRARRFYERYGFQEVGPYKFMVGEQADEDIIMRAQV</sequence>
<dbReference type="RefSeq" id="WP_241448055.1">
    <property type="nucleotide sequence ID" value="NZ_JAKZHW010000002.1"/>
</dbReference>
<gene>
    <name evidence="4" type="ORF">LZ016_13925</name>
</gene>
<dbReference type="Gene3D" id="3.40.630.30">
    <property type="match status" value="1"/>
</dbReference>
<keyword evidence="2" id="KW-0012">Acyltransferase</keyword>
<evidence type="ECO:0000259" key="3">
    <source>
        <dbReference type="PROSITE" id="PS51186"/>
    </source>
</evidence>
<accession>A0ABS9VQC6</accession>
<dbReference type="InterPro" id="IPR050832">
    <property type="entry name" value="Bact_Acetyltransf"/>
</dbReference>
<name>A0ABS9VQC6_9SPHN</name>